<dbReference type="InterPro" id="IPR001986">
    <property type="entry name" value="Enolpyruvate_Tfrase_dom"/>
</dbReference>
<dbReference type="Pfam" id="PF00275">
    <property type="entry name" value="EPSP_synthase"/>
    <property type="match status" value="1"/>
</dbReference>
<dbReference type="RefSeq" id="WP_015328043.1">
    <property type="nucleotide sequence ID" value="NC_019978.1"/>
</dbReference>
<evidence type="ECO:0000256" key="2">
    <source>
        <dbReference type="ARBA" id="ARBA00004752"/>
    </source>
</evidence>
<evidence type="ECO:0000256" key="5">
    <source>
        <dbReference type="ARBA" id="ARBA00022679"/>
    </source>
</evidence>
<keyword evidence="12" id="KW-0670">Pyruvate</keyword>
<dbReference type="eggNOG" id="COG0766">
    <property type="taxonomic scope" value="Bacteria"/>
</dbReference>
<dbReference type="AlphaFoldDB" id="L0KD97"/>
<feature type="modified residue" description="2-(S-cysteinyl)pyruvic acid O-phosphothioketal" evidence="12">
    <location>
        <position position="116"/>
    </location>
</feature>
<keyword evidence="5 12" id="KW-0808">Transferase</keyword>
<accession>L0KD97</accession>
<evidence type="ECO:0000259" key="13">
    <source>
        <dbReference type="Pfam" id="PF00275"/>
    </source>
</evidence>
<keyword evidence="8 12" id="KW-0131">Cell cycle</keyword>
<comment type="function">
    <text evidence="12">Cell wall formation. Adds enolpyruvyl to UDP-N-acetylglucosamine.</text>
</comment>
<dbReference type="Gene3D" id="3.65.10.10">
    <property type="entry name" value="Enolpyruvate transferase domain"/>
    <property type="match status" value="2"/>
</dbReference>
<dbReference type="InterPro" id="IPR036968">
    <property type="entry name" value="Enolpyruvate_Tfrase_sf"/>
</dbReference>
<dbReference type="HOGENOM" id="CLU_027387_0_0_9"/>
<feature type="domain" description="Enolpyruvate transferase" evidence="13">
    <location>
        <begin position="7"/>
        <end position="404"/>
    </location>
</feature>
<dbReference type="SUPFAM" id="SSF55205">
    <property type="entry name" value="EPT/RTPC-like"/>
    <property type="match status" value="1"/>
</dbReference>
<dbReference type="EC" id="2.5.1.7" evidence="12"/>
<comment type="caution">
    <text evidence="12">Lacks conserved residue(s) required for the propagation of feature annotation.</text>
</comment>
<feature type="binding site" evidence="12">
    <location>
        <position position="304"/>
    </location>
    <ligand>
        <name>UDP-N-acetyl-alpha-D-glucosamine</name>
        <dbReference type="ChEBI" id="CHEBI:57705"/>
    </ligand>
</feature>
<keyword evidence="9 12" id="KW-0961">Cell wall biogenesis/degradation</keyword>
<evidence type="ECO:0000256" key="3">
    <source>
        <dbReference type="ARBA" id="ARBA00022490"/>
    </source>
</evidence>
<dbReference type="FunFam" id="3.65.10.10:FF:000001">
    <property type="entry name" value="UDP-N-acetylglucosamine 1-carboxyvinyltransferase"/>
    <property type="match status" value="1"/>
</dbReference>
<feature type="binding site" evidence="12">
    <location>
        <begin position="22"/>
        <end position="23"/>
    </location>
    <ligand>
        <name>phosphoenolpyruvate</name>
        <dbReference type="ChEBI" id="CHEBI:58702"/>
    </ligand>
</feature>
<dbReference type="NCBIfam" id="TIGR01072">
    <property type="entry name" value="murA"/>
    <property type="match status" value="1"/>
</dbReference>
<comment type="similarity">
    <text evidence="10 12">Belongs to the EPSP synthase family. MurA subfamily.</text>
</comment>
<dbReference type="GO" id="GO:0008360">
    <property type="term" value="P:regulation of cell shape"/>
    <property type="evidence" value="ECO:0007669"/>
    <property type="project" value="UniProtKB-KW"/>
</dbReference>
<dbReference type="PANTHER" id="PTHR43783">
    <property type="entry name" value="UDP-N-ACETYLGLUCOSAMINE 1-CARBOXYVINYLTRANSFERASE"/>
    <property type="match status" value="1"/>
</dbReference>
<dbReference type="PANTHER" id="PTHR43783:SF1">
    <property type="entry name" value="UDP-N-ACETYLGLUCOSAMINE 1-CARBOXYVINYLTRANSFERASE"/>
    <property type="match status" value="1"/>
</dbReference>
<dbReference type="OrthoDB" id="9803760at2"/>
<reference evidence="15" key="1">
    <citation type="submission" date="2012-02" db="EMBL/GenBank/DDBJ databases">
        <title>The complete genome of Halobacteroides halobius DSM 5150.</title>
        <authorList>
            <person name="Lucas S."/>
            <person name="Copeland A."/>
            <person name="Lapidus A."/>
            <person name="Glavina del Rio T."/>
            <person name="Dalin E."/>
            <person name="Tice H."/>
            <person name="Bruce D."/>
            <person name="Goodwin L."/>
            <person name="Pitluck S."/>
            <person name="Peters L."/>
            <person name="Mikhailova N."/>
            <person name="Gu W."/>
            <person name="Kyrpides N."/>
            <person name="Mavromatis K."/>
            <person name="Ivanova N."/>
            <person name="Brettin T."/>
            <person name="Detter J.C."/>
            <person name="Han C."/>
            <person name="Larimer F."/>
            <person name="Land M."/>
            <person name="Hauser L."/>
            <person name="Markowitz V."/>
            <person name="Cheng J.-F."/>
            <person name="Hugenholtz P."/>
            <person name="Woyke T."/>
            <person name="Wu D."/>
            <person name="Tindall B."/>
            <person name="Pomrenke H."/>
            <person name="Brambilla E."/>
            <person name="Klenk H.-P."/>
            <person name="Eisen J.A."/>
        </authorList>
    </citation>
    <scope>NUCLEOTIDE SEQUENCE [LARGE SCALE GENOMIC DNA]</scope>
    <source>
        <strain evidence="15">ATCC 35273 / DSM 5150 / MD-1</strain>
    </source>
</reference>
<protein>
    <recommendedName>
        <fullName evidence="12">UDP-N-acetylglucosamine 1-carboxyvinyltransferase</fullName>
        <ecNumber evidence="12">2.5.1.7</ecNumber>
    </recommendedName>
    <alternativeName>
        <fullName evidence="12">Enoylpyruvate transferase</fullName>
    </alternativeName>
    <alternativeName>
        <fullName evidence="12">UDP-N-acetylglucosamine enolpyruvyl transferase</fullName>
        <shortName evidence="12">EPT</shortName>
    </alternativeName>
</protein>
<dbReference type="GO" id="GO:0005737">
    <property type="term" value="C:cytoplasm"/>
    <property type="evidence" value="ECO:0007669"/>
    <property type="project" value="UniProtKB-SubCell"/>
</dbReference>
<comment type="pathway">
    <text evidence="2 12">Cell wall biogenesis; peptidoglycan biosynthesis.</text>
</comment>
<comment type="subcellular location">
    <subcellularLocation>
        <location evidence="1 12">Cytoplasm</location>
    </subcellularLocation>
</comment>
<dbReference type="InterPro" id="IPR013792">
    <property type="entry name" value="RNA3'P_cycl/enolpyr_Trfase_a/b"/>
</dbReference>
<dbReference type="Proteomes" id="UP000010880">
    <property type="component" value="Chromosome"/>
</dbReference>
<evidence type="ECO:0000256" key="9">
    <source>
        <dbReference type="ARBA" id="ARBA00023316"/>
    </source>
</evidence>
<dbReference type="GO" id="GO:0071555">
    <property type="term" value="P:cell wall organization"/>
    <property type="evidence" value="ECO:0007669"/>
    <property type="project" value="UniProtKB-KW"/>
</dbReference>
<feature type="active site" description="Proton donor" evidence="12">
    <location>
        <position position="116"/>
    </location>
</feature>
<dbReference type="HAMAP" id="MF_00111">
    <property type="entry name" value="MurA"/>
    <property type="match status" value="1"/>
</dbReference>
<dbReference type="GO" id="GO:0051301">
    <property type="term" value="P:cell division"/>
    <property type="evidence" value="ECO:0007669"/>
    <property type="project" value="UniProtKB-KW"/>
</dbReference>
<evidence type="ECO:0000313" key="15">
    <source>
        <dbReference type="Proteomes" id="UP000010880"/>
    </source>
</evidence>
<evidence type="ECO:0000256" key="12">
    <source>
        <dbReference type="HAMAP-Rule" id="MF_00111"/>
    </source>
</evidence>
<keyword evidence="6 12" id="KW-0133">Cell shape</keyword>
<dbReference type="KEGG" id="hhl:Halha_2455"/>
<proteinExistence type="inferred from homology"/>
<feature type="binding site" evidence="12">
    <location>
        <position position="92"/>
    </location>
    <ligand>
        <name>UDP-N-acetyl-alpha-D-glucosamine</name>
        <dbReference type="ChEBI" id="CHEBI:57705"/>
    </ligand>
</feature>
<evidence type="ECO:0000256" key="6">
    <source>
        <dbReference type="ARBA" id="ARBA00022960"/>
    </source>
</evidence>
<evidence type="ECO:0000256" key="4">
    <source>
        <dbReference type="ARBA" id="ARBA00022618"/>
    </source>
</evidence>
<evidence type="ECO:0000256" key="11">
    <source>
        <dbReference type="ARBA" id="ARBA00047527"/>
    </source>
</evidence>
<keyword evidence="15" id="KW-1185">Reference proteome</keyword>
<dbReference type="GO" id="GO:0009252">
    <property type="term" value="P:peptidoglycan biosynthetic process"/>
    <property type="evidence" value="ECO:0007669"/>
    <property type="project" value="UniProtKB-UniRule"/>
</dbReference>
<organism evidence="14 15">
    <name type="scientific">Halobacteroides halobius (strain ATCC 35273 / DSM 5150 / MD-1)</name>
    <dbReference type="NCBI Taxonomy" id="748449"/>
    <lineage>
        <taxon>Bacteria</taxon>
        <taxon>Bacillati</taxon>
        <taxon>Bacillota</taxon>
        <taxon>Clostridia</taxon>
        <taxon>Halanaerobiales</taxon>
        <taxon>Halobacteroidaceae</taxon>
        <taxon>Halobacteroides</taxon>
    </lineage>
</organism>
<comment type="catalytic activity">
    <reaction evidence="11 12">
        <text>phosphoenolpyruvate + UDP-N-acetyl-alpha-D-glucosamine = UDP-N-acetyl-3-O-(1-carboxyvinyl)-alpha-D-glucosamine + phosphate</text>
        <dbReference type="Rhea" id="RHEA:18681"/>
        <dbReference type="ChEBI" id="CHEBI:43474"/>
        <dbReference type="ChEBI" id="CHEBI:57705"/>
        <dbReference type="ChEBI" id="CHEBI:58702"/>
        <dbReference type="ChEBI" id="CHEBI:68483"/>
        <dbReference type="EC" id="2.5.1.7"/>
    </reaction>
</comment>
<dbReference type="InterPro" id="IPR050068">
    <property type="entry name" value="MurA_subfamily"/>
</dbReference>
<evidence type="ECO:0000256" key="1">
    <source>
        <dbReference type="ARBA" id="ARBA00004496"/>
    </source>
</evidence>
<evidence type="ECO:0000256" key="8">
    <source>
        <dbReference type="ARBA" id="ARBA00023306"/>
    </source>
</evidence>
<evidence type="ECO:0000313" key="14">
    <source>
        <dbReference type="EMBL" id="AGB42329.1"/>
    </source>
</evidence>
<dbReference type="EMBL" id="CP003359">
    <property type="protein sequence ID" value="AGB42329.1"/>
    <property type="molecule type" value="Genomic_DNA"/>
</dbReference>
<dbReference type="CDD" id="cd01555">
    <property type="entry name" value="UdpNAET"/>
    <property type="match status" value="1"/>
</dbReference>
<feature type="binding site" evidence="12">
    <location>
        <position position="326"/>
    </location>
    <ligand>
        <name>UDP-N-acetyl-alpha-D-glucosamine</name>
        <dbReference type="ChEBI" id="CHEBI:57705"/>
    </ligand>
</feature>
<dbReference type="GO" id="GO:0008760">
    <property type="term" value="F:UDP-N-acetylglucosamine 1-carboxyvinyltransferase activity"/>
    <property type="evidence" value="ECO:0007669"/>
    <property type="project" value="UniProtKB-UniRule"/>
</dbReference>
<dbReference type="STRING" id="748449.Halha_2455"/>
<keyword evidence="4 12" id="KW-0132">Cell division</keyword>
<keyword evidence="3 12" id="KW-0963">Cytoplasm</keyword>
<dbReference type="GO" id="GO:0019277">
    <property type="term" value="P:UDP-N-acetylgalactosamine biosynthetic process"/>
    <property type="evidence" value="ECO:0007669"/>
    <property type="project" value="InterPro"/>
</dbReference>
<dbReference type="PATRIC" id="fig|748449.3.peg.2377"/>
<name>L0KD97_HALHC</name>
<evidence type="ECO:0000256" key="7">
    <source>
        <dbReference type="ARBA" id="ARBA00022984"/>
    </source>
</evidence>
<evidence type="ECO:0000256" key="10">
    <source>
        <dbReference type="ARBA" id="ARBA00038367"/>
    </source>
</evidence>
<sequence>MKRIIINGGNKLGGKIGISGAKNAALPVIMAALMGQGESILYDVPHLRDVNNLIKILNALGAKTEFKDNRLLVNTNALNKLEVPAKLATQMRASYYALGALLGRYGEVTTTLPGGCKIGRRPVDLHLKGFKALGAEINRDGCIINLQADKLIGDKIYLDYPSVGATMNIMMAATMAQGETMIENAAKEPEIVDLASYLNVMGAKVKGAGTNLIRIQGVKKLQGREYTIIPDRIEAGTYIISAAITNSQLYIDNVLVEHINSLLAKLREMGIKIKEDVNGVEVIANKPLNAVDIKTLPYPGFATDLQAQTMALLTQVKGQAKVTETVFEDRFGHVSQLKKMGAKIKVEGNAAAVQNSNLIGARVKATDLRAGASLVLAGLAAEGQTEIEDIYHIKRGYEDITNKLTNVGAKIKEVEQ</sequence>
<dbReference type="UniPathway" id="UPA00219"/>
<keyword evidence="7 12" id="KW-0573">Peptidoglycan synthesis</keyword>
<dbReference type="InterPro" id="IPR005750">
    <property type="entry name" value="UDP_GlcNAc_COvinyl_MurA"/>
</dbReference>
<dbReference type="NCBIfam" id="NF006873">
    <property type="entry name" value="PRK09369.1"/>
    <property type="match status" value="1"/>
</dbReference>
<feature type="binding site" evidence="12">
    <location>
        <begin position="121"/>
        <end position="125"/>
    </location>
    <ligand>
        <name>UDP-N-acetyl-alpha-D-glucosamine</name>
        <dbReference type="ChEBI" id="CHEBI:57705"/>
    </ligand>
</feature>
<gene>
    <name evidence="12" type="primary">murA</name>
    <name evidence="14" type="ordered locus">Halha_2455</name>
</gene>